<keyword evidence="5" id="KW-0460">Magnesium</keyword>
<evidence type="ECO:0000313" key="9">
    <source>
        <dbReference type="Proteomes" id="UP000005730"/>
    </source>
</evidence>
<proteinExistence type="inferred from homology"/>
<dbReference type="GO" id="GO:0005737">
    <property type="term" value="C:cytoplasm"/>
    <property type="evidence" value="ECO:0007669"/>
    <property type="project" value="UniProtKB-ARBA"/>
</dbReference>
<gene>
    <name evidence="8" type="ORF">TheveDRAFT_0895</name>
</gene>
<evidence type="ECO:0000313" key="8">
    <source>
        <dbReference type="EMBL" id="EHM10031.1"/>
    </source>
</evidence>
<dbReference type="STRING" id="926567.TheveDRAFT_0895"/>
<evidence type="ECO:0000256" key="1">
    <source>
        <dbReference type="ARBA" id="ARBA00001946"/>
    </source>
</evidence>
<reference evidence="8 9" key="1">
    <citation type="submission" date="2011-10" db="EMBL/GenBank/DDBJ databases">
        <title>The Noncontiguous Finished genome of Thermanaerovibrio velox DSM 12556.</title>
        <authorList>
            <consortium name="US DOE Joint Genome Institute (JGI-PGF)"/>
            <person name="Lucas S."/>
            <person name="Copeland A."/>
            <person name="Lapidus A."/>
            <person name="Glavina del Rio T."/>
            <person name="Dalin E."/>
            <person name="Tice H."/>
            <person name="Bruce D."/>
            <person name="Goodwin L."/>
            <person name="Pitluck S."/>
            <person name="Peters L."/>
            <person name="Mikhailova N."/>
            <person name="Teshima H."/>
            <person name="Kyrpides N."/>
            <person name="Mavromatis K."/>
            <person name="Ivanova N."/>
            <person name="Markowitz V."/>
            <person name="Cheng J.-F."/>
            <person name="Hugenholtz P."/>
            <person name="Woyke T."/>
            <person name="Wu D."/>
            <person name="Spring S."/>
            <person name="Brambilla E.-M."/>
            <person name="Klenk H.-P."/>
            <person name="Eisen J.A."/>
        </authorList>
    </citation>
    <scope>NUCLEOTIDE SEQUENCE [LARGE SCALE GENOMIC DNA]</scope>
    <source>
        <strain evidence="8 9">DSM 12556</strain>
    </source>
</reference>
<dbReference type="PANTHER" id="PTHR43281:SF1">
    <property type="entry name" value="FARNESYL DIPHOSPHATE SYNTHASE"/>
    <property type="match status" value="1"/>
</dbReference>
<evidence type="ECO:0000256" key="2">
    <source>
        <dbReference type="ARBA" id="ARBA00006706"/>
    </source>
</evidence>
<dbReference type="HOGENOM" id="CLU_014015_0_0_0"/>
<dbReference type="AlphaFoldDB" id="H0URU2"/>
<keyword evidence="9" id="KW-1185">Reference proteome</keyword>
<dbReference type="GO" id="GO:0004659">
    <property type="term" value="F:prenyltransferase activity"/>
    <property type="evidence" value="ECO:0007669"/>
    <property type="project" value="InterPro"/>
</dbReference>
<evidence type="ECO:0000256" key="6">
    <source>
        <dbReference type="ARBA" id="ARBA00023229"/>
    </source>
</evidence>
<dbReference type="RefSeq" id="WP_006583525.1">
    <property type="nucleotide sequence ID" value="NZ_CM001377.1"/>
</dbReference>
<evidence type="ECO:0000256" key="7">
    <source>
        <dbReference type="RuleBase" id="RU004466"/>
    </source>
</evidence>
<name>H0URU2_9BACT</name>
<dbReference type="InterPro" id="IPR033749">
    <property type="entry name" value="Polyprenyl_synt_CS"/>
</dbReference>
<keyword evidence="3 7" id="KW-0808">Transferase</keyword>
<dbReference type="FunFam" id="1.10.600.10:FF:000001">
    <property type="entry name" value="Geranylgeranyl diphosphate synthase"/>
    <property type="match status" value="1"/>
</dbReference>
<dbReference type="NCBIfam" id="NF045485">
    <property type="entry name" value="FPPsyn"/>
    <property type="match status" value="1"/>
</dbReference>
<dbReference type="GO" id="GO:0046872">
    <property type="term" value="F:metal ion binding"/>
    <property type="evidence" value="ECO:0007669"/>
    <property type="project" value="UniProtKB-KW"/>
</dbReference>
<comment type="similarity">
    <text evidence="2 7">Belongs to the FPP/GGPP synthase family.</text>
</comment>
<dbReference type="eggNOG" id="COG0142">
    <property type="taxonomic scope" value="Bacteria"/>
</dbReference>
<dbReference type="PANTHER" id="PTHR43281">
    <property type="entry name" value="FARNESYL DIPHOSPHATE SYNTHASE"/>
    <property type="match status" value="1"/>
</dbReference>
<dbReference type="CDD" id="cd00685">
    <property type="entry name" value="Trans_IPPS_HT"/>
    <property type="match status" value="1"/>
</dbReference>
<dbReference type="Pfam" id="PF00348">
    <property type="entry name" value="polyprenyl_synt"/>
    <property type="match status" value="1"/>
</dbReference>
<evidence type="ECO:0000256" key="5">
    <source>
        <dbReference type="ARBA" id="ARBA00022842"/>
    </source>
</evidence>
<dbReference type="InterPro" id="IPR000092">
    <property type="entry name" value="Polyprenyl_synt"/>
</dbReference>
<dbReference type="PROSITE" id="PS00444">
    <property type="entry name" value="POLYPRENYL_SYNTHASE_2"/>
    <property type="match status" value="1"/>
</dbReference>
<dbReference type="SFLD" id="SFLDS00005">
    <property type="entry name" value="Isoprenoid_Synthase_Type_I"/>
    <property type="match status" value="1"/>
</dbReference>
<dbReference type="Gene3D" id="1.10.600.10">
    <property type="entry name" value="Farnesyl Diphosphate Synthase"/>
    <property type="match status" value="1"/>
</dbReference>
<sequence length="304" mass="32771">MVNAIRLVDVSSMEELNLYMRHVGDEVECEIKAINSSLPSDMPNRLWSSMDYSLSGGGKRLRPILCMATAEAFGVSRKDVMPMALAYEMVHTASLIHDDLPCMDNDDMRRGRPTNHKAYGEALALLAGDALLAWAFQYAIDGLRENRFPSDLILAAVLSLARATGPEGICGGQSMDMGFELEVNNLDPVDRVLRVATYKTGVLISSALESGAILANANEEDLLKLKNYGISLGVAFQVADDILDVIGKSEDLGKTAGKDQAQGKTTFVSVHGIDGARRILADLSDKAKGWAAELPCAAVFLFTG</sequence>
<dbReference type="InterPro" id="IPR053378">
    <property type="entry name" value="Prenyl_diphosphate_synthase"/>
</dbReference>
<evidence type="ECO:0000256" key="3">
    <source>
        <dbReference type="ARBA" id="ARBA00022679"/>
    </source>
</evidence>
<evidence type="ECO:0000256" key="4">
    <source>
        <dbReference type="ARBA" id="ARBA00022723"/>
    </source>
</evidence>
<dbReference type="GO" id="GO:0016114">
    <property type="term" value="P:terpenoid biosynthetic process"/>
    <property type="evidence" value="ECO:0007669"/>
    <property type="project" value="UniProtKB-ARBA"/>
</dbReference>
<dbReference type="PROSITE" id="PS00723">
    <property type="entry name" value="POLYPRENYL_SYNTHASE_1"/>
    <property type="match status" value="1"/>
</dbReference>
<accession>H0URU2</accession>
<dbReference type="Proteomes" id="UP000005730">
    <property type="component" value="Chromosome"/>
</dbReference>
<dbReference type="InterPro" id="IPR008949">
    <property type="entry name" value="Isoprenoid_synthase_dom_sf"/>
</dbReference>
<keyword evidence="4" id="KW-0479">Metal-binding</keyword>
<protein>
    <submittedName>
        <fullName evidence="8">Geranylgeranyl pyrophosphate synthase</fullName>
    </submittedName>
</protein>
<dbReference type="EMBL" id="CM001377">
    <property type="protein sequence ID" value="EHM10031.1"/>
    <property type="molecule type" value="Genomic_DNA"/>
</dbReference>
<dbReference type="SUPFAM" id="SSF48576">
    <property type="entry name" value="Terpenoid synthases"/>
    <property type="match status" value="1"/>
</dbReference>
<keyword evidence="6" id="KW-0414">Isoprene biosynthesis</keyword>
<comment type="cofactor">
    <cofactor evidence="1">
        <name>Mg(2+)</name>
        <dbReference type="ChEBI" id="CHEBI:18420"/>
    </cofactor>
</comment>
<organism evidence="8 9">
    <name type="scientific">Thermanaerovibrio velox DSM 12556</name>
    <dbReference type="NCBI Taxonomy" id="926567"/>
    <lineage>
        <taxon>Bacteria</taxon>
        <taxon>Thermotogati</taxon>
        <taxon>Synergistota</taxon>
        <taxon>Synergistia</taxon>
        <taxon>Synergistales</taxon>
        <taxon>Synergistaceae</taxon>
        <taxon>Thermanaerovibrio</taxon>
    </lineage>
</organism>
<dbReference type="SFLD" id="SFLDG01017">
    <property type="entry name" value="Polyprenyl_Transferase_Like"/>
    <property type="match status" value="1"/>
</dbReference>